<dbReference type="AlphaFoldDB" id="A0A2X0LUW2"/>
<organism evidence="2 3">
    <name type="scientific">Microbotryum silenes-dioicae</name>
    <dbReference type="NCBI Taxonomy" id="796604"/>
    <lineage>
        <taxon>Eukaryota</taxon>
        <taxon>Fungi</taxon>
        <taxon>Dikarya</taxon>
        <taxon>Basidiomycota</taxon>
        <taxon>Pucciniomycotina</taxon>
        <taxon>Microbotryomycetes</taxon>
        <taxon>Microbotryales</taxon>
        <taxon>Microbotryaceae</taxon>
        <taxon>Microbotryum</taxon>
    </lineage>
</organism>
<name>A0A2X0LUW2_9BASI</name>
<protein>
    <submittedName>
        <fullName evidence="2">BQ5605_C017g08420 protein</fullName>
    </submittedName>
</protein>
<evidence type="ECO:0000313" key="2">
    <source>
        <dbReference type="EMBL" id="SGY19987.1"/>
    </source>
</evidence>
<evidence type="ECO:0000256" key="1">
    <source>
        <dbReference type="SAM" id="MobiDB-lite"/>
    </source>
</evidence>
<feature type="region of interest" description="Disordered" evidence="1">
    <location>
        <begin position="27"/>
        <end position="52"/>
    </location>
</feature>
<accession>A0A2X0LUW2</accession>
<dbReference type="EMBL" id="FQNC01000017">
    <property type="protein sequence ID" value="SGY19987.1"/>
    <property type="molecule type" value="Genomic_DNA"/>
</dbReference>
<proteinExistence type="predicted"/>
<gene>
    <name evidence="2" type="primary">BQ5605_C017g08420</name>
    <name evidence="2" type="ORF">BQ5605_C017G08420</name>
</gene>
<reference evidence="2 3" key="1">
    <citation type="submission" date="2016-11" db="EMBL/GenBank/DDBJ databases">
        <authorList>
            <person name="Jaros S."/>
            <person name="Januszkiewicz K."/>
            <person name="Wedrychowicz H."/>
        </authorList>
    </citation>
    <scope>NUCLEOTIDE SEQUENCE [LARGE SCALE GENOMIC DNA]</scope>
</reference>
<keyword evidence="3" id="KW-1185">Reference proteome</keyword>
<evidence type="ECO:0000313" key="3">
    <source>
        <dbReference type="Proteomes" id="UP000249464"/>
    </source>
</evidence>
<sequence>MDSVTRFAFHSAAPCSMATQLTAAMTPSRASPSPYFPRPKRIRPYSVASPEL</sequence>
<dbReference type="Proteomes" id="UP000249464">
    <property type="component" value="Unassembled WGS sequence"/>
</dbReference>